<comment type="subunit">
    <text evidence="3 15">Homodimer.</text>
</comment>
<sequence>MPITEPQGLSPTLALAFDLMRRPSVTPDDEGCQALMIERLERIGFHVEHLPFGDVDNFWAVRGHHGPVLAFAGHTDVVPSGPHTNWEFPPFTPCIDDQGMLCGRGAADMKGSLAAMLTAVERFVAEHPDHDGRIAFLITSDEEGPAMDGTRAVVEHLRETHERLDYCIVGEPSSTTVLGDVIKNGRRGSLGGVLHLTGVQGHVAYPHLARNPIHQAMPALDALVTEHWDAGNDFFPATSFQISNFRSGTGATNVIPGEVEVVFNFRFSTEVTHTQLRERTETILDRFGLSYHIDWTLNGEPFLTAEGELVDAVLGGVEEALGRRPVLSTSGGTSDGRFIATLGAQVVEVGPLNATIHKVNERVLASDLDDLSRVYEATLRHLFVPSASVTP</sequence>
<feature type="binding site" evidence="15">
    <location>
        <position position="357"/>
    </location>
    <ligand>
        <name>Zn(2+)</name>
        <dbReference type="ChEBI" id="CHEBI:29105"/>
        <label>2</label>
    </ligand>
</feature>
<evidence type="ECO:0000313" key="17">
    <source>
        <dbReference type="EMBL" id="RCV92866.1"/>
    </source>
</evidence>
<keyword evidence="12 15" id="KW-0170">Cobalt</keyword>
<evidence type="ECO:0000256" key="5">
    <source>
        <dbReference type="ARBA" id="ARBA00022391"/>
    </source>
</evidence>
<comment type="catalytic activity">
    <reaction evidence="14 15">
        <text>N-succinyl-(2S,6S)-2,6-diaminopimelate + H2O = (2S,6S)-2,6-diaminopimelate + succinate</text>
        <dbReference type="Rhea" id="RHEA:22608"/>
        <dbReference type="ChEBI" id="CHEBI:15377"/>
        <dbReference type="ChEBI" id="CHEBI:30031"/>
        <dbReference type="ChEBI" id="CHEBI:57609"/>
        <dbReference type="ChEBI" id="CHEBI:58087"/>
        <dbReference type="EC" id="3.5.1.18"/>
    </reaction>
</comment>
<dbReference type="NCBIfam" id="TIGR01246">
    <property type="entry name" value="dapE_proteo"/>
    <property type="match status" value="1"/>
</dbReference>
<dbReference type="InterPro" id="IPR002933">
    <property type="entry name" value="Peptidase_M20"/>
</dbReference>
<comment type="function">
    <text evidence="15">Catalyzes the hydrolysis of N-succinyl-L,L-diaminopimelic acid (SDAP), forming succinate and LL-2,6-diaminopimelate (DAP), an intermediate involved in the bacterial biosynthesis of lysine and meso-diaminopimelic acid, an essential component of bacterial cell walls.</text>
</comment>
<dbReference type="GO" id="GO:0008777">
    <property type="term" value="F:acetylornithine deacetylase activity"/>
    <property type="evidence" value="ECO:0007669"/>
    <property type="project" value="TreeGrafter"/>
</dbReference>
<dbReference type="SUPFAM" id="SSF53187">
    <property type="entry name" value="Zn-dependent exopeptidases"/>
    <property type="match status" value="1"/>
</dbReference>
<dbReference type="GO" id="GO:0009014">
    <property type="term" value="F:succinyl-diaminopimelate desuccinylase activity"/>
    <property type="evidence" value="ECO:0007669"/>
    <property type="project" value="UniProtKB-UniRule"/>
</dbReference>
<dbReference type="NCBIfam" id="NF009557">
    <property type="entry name" value="PRK13009.1"/>
    <property type="match status" value="1"/>
</dbReference>
<dbReference type="GO" id="GO:0019877">
    <property type="term" value="P:diaminopimelate biosynthetic process"/>
    <property type="evidence" value="ECO:0007669"/>
    <property type="project" value="UniProtKB-UniRule"/>
</dbReference>
<evidence type="ECO:0000256" key="1">
    <source>
        <dbReference type="ARBA" id="ARBA00005130"/>
    </source>
</evidence>
<dbReference type="OrthoDB" id="9809784at2"/>
<dbReference type="PROSITE" id="PS00759">
    <property type="entry name" value="ARGE_DAPE_CPG2_2"/>
    <property type="match status" value="1"/>
</dbReference>
<dbReference type="PROSITE" id="PS00758">
    <property type="entry name" value="ARGE_DAPE_CPG2_1"/>
    <property type="match status" value="1"/>
</dbReference>
<reference evidence="17 18" key="1">
    <citation type="submission" date="2018-07" db="EMBL/GenBank/DDBJ databases">
        <title>Halomonas rutogse sp. nov., isolated from Lake TangqianCo on Tibetan Plateau.</title>
        <authorList>
            <person name="Lu H."/>
            <person name="Xing P."/>
            <person name="Wu Q."/>
        </authorList>
    </citation>
    <scope>NUCLEOTIDE SEQUENCE [LARGE SCALE GENOMIC DNA]</scope>
    <source>
        <strain evidence="17 18">TQ8S</strain>
    </source>
</reference>
<evidence type="ECO:0000256" key="3">
    <source>
        <dbReference type="ARBA" id="ARBA00011738"/>
    </source>
</evidence>
<comment type="caution">
    <text evidence="17">The sequence shown here is derived from an EMBL/GenBank/DDBJ whole genome shotgun (WGS) entry which is preliminary data.</text>
</comment>
<feature type="active site" description="Proton acceptor" evidence="15">
    <location>
        <position position="142"/>
    </location>
</feature>
<dbReference type="Proteomes" id="UP000253204">
    <property type="component" value="Unassembled WGS sequence"/>
</dbReference>
<feature type="active site" evidence="15">
    <location>
        <position position="76"/>
    </location>
</feature>
<dbReference type="PANTHER" id="PTHR43808:SF31">
    <property type="entry name" value="N-ACETYL-L-CITRULLINE DEACETYLASE"/>
    <property type="match status" value="1"/>
</dbReference>
<dbReference type="FunFam" id="3.40.630.10:FF:000005">
    <property type="entry name" value="Succinyl-diaminopimelate desuccinylase"/>
    <property type="match status" value="1"/>
</dbReference>
<dbReference type="HAMAP" id="MF_01690">
    <property type="entry name" value="DapE"/>
    <property type="match status" value="1"/>
</dbReference>
<dbReference type="EMBL" id="QPIJ01000008">
    <property type="protein sequence ID" value="RCV92866.1"/>
    <property type="molecule type" value="Genomic_DNA"/>
</dbReference>
<dbReference type="GO" id="GO:0009089">
    <property type="term" value="P:lysine biosynthetic process via diaminopimelate"/>
    <property type="evidence" value="ECO:0007669"/>
    <property type="project" value="UniProtKB-UniRule"/>
</dbReference>
<dbReference type="GO" id="GO:0008270">
    <property type="term" value="F:zinc ion binding"/>
    <property type="evidence" value="ECO:0007669"/>
    <property type="project" value="UniProtKB-UniRule"/>
</dbReference>
<comment type="cofactor">
    <cofactor evidence="15">
        <name>Zn(2+)</name>
        <dbReference type="ChEBI" id="CHEBI:29105"/>
    </cofactor>
    <cofactor evidence="15">
        <name>Co(2+)</name>
        <dbReference type="ChEBI" id="CHEBI:48828"/>
    </cofactor>
    <text evidence="15">Binds 2 Zn(2+) or Co(2+) ions per subunit.</text>
</comment>
<evidence type="ECO:0000256" key="4">
    <source>
        <dbReference type="ARBA" id="ARBA00011921"/>
    </source>
</evidence>
<keyword evidence="18" id="KW-1185">Reference proteome</keyword>
<evidence type="ECO:0000256" key="9">
    <source>
        <dbReference type="ARBA" id="ARBA00022833"/>
    </source>
</evidence>
<keyword evidence="7 15" id="KW-0479">Metal-binding</keyword>
<keyword evidence="9 15" id="KW-0862">Zinc</keyword>
<evidence type="ECO:0000256" key="14">
    <source>
        <dbReference type="ARBA" id="ARBA00051301"/>
    </source>
</evidence>
<dbReference type="EC" id="3.5.1.18" evidence="4 15"/>
<evidence type="ECO:0000256" key="7">
    <source>
        <dbReference type="ARBA" id="ARBA00022723"/>
    </source>
</evidence>
<keyword evidence="8 15" id="KW-0378">Hydrolase</keyword>
<dbReference type="GO" id="GO:0006526">
    <property type="term" value="P:L-arginine biosynthetic process"/>
    <property type="evidence" value="ECO:0007669"/>
    <property type="project" value="TreeGrafter"/>
</dbReference>
<dbReference type="InterPro" id="IPR011650">
    <property type="entry name" value="Peptidase_M20_dimer"/>
</dbReference>
<feature type="binding site" evidence="15">
    <location>
        <position position="74"/>
    </location>
    <ligand>
        <name>Zn(2+)</name>
        <dbReference type="ChEBI" id="CHEBI:29105"/>
        <label>1</label>
    </ligand>
</feature>
<feature type="binding site" evidence="15">
    <location>
        <position position="108"/>
    </location>
    <ligand>
        <name>Zn(2+)</name>
        <dbReference type="ChEBI" id="CHEBI:29105"/>
        <label>1</label>
    </ligand>
</feature>
<dbReference type="Pfam" id="PF01546">
    <property type="entry name" value="Peptidase_M20"/>
    <property type="match status" value="1"/>
</dbReference>
<evidence type="ECO:0000256" key="6">
    <source>
        <dbReference type="ARBA" id="ARBA00022605"/>
    </source>
</evidence>
<dbReference type="UniPathway" id="UPA00034">
    <property type="reaction ID" value="UER00021"/>
</dbReference>
<evidence type="ECO:0000256" key="10">
    <source>
        <dbReference type="ARBA" id="ARBA00022915"/>
    </source>
</evidence>
<dbReference type="InterPro" id="IPR001261">
    <property type="entry name" value="ArgE/DapE_CS"/>
</dbReference>
<name>A0A368U8P2_9GAMM</name>
<comment type="similarity">
    <text evidence="2 15">Belongs to the peptidase M20A family. DapE subfamily.</text>
</comment>
<dbReference type="CDD" id="cd03891">
    <property type="entry name" value="M20_DapE_proteobac"/>
    <property type="match status" value="1"/>
</dbReference>
<evidence type="ECO:0000313" key="18">
    <source>
        <dbReference type="Proteomes" id="UP000253204"/>
    </source>
</evidence>
<dbReference type="PANTHER" id="PTHR43808">
    <property type="entry name" value="ACETYLORNITHINE DEACETYLASE"/>
    <property type="match status" value="1"/>
</dbReference>
<dbReference type="RefSeq" id="WP_114485975.1">
    <property type="nucleotide sequence ID" value="NZ_CBCSHM010000009.1"/>
</dbReference>
<dbReference type="InterPro" id="IPR050072">
    <property type="entry name" value="Peptidase_M20A"/>
</dbReference>
<evidence type="ECO:0000256" key="13">
    <source>
        <dbReference type="ARBA" id="ARBA00031891"/>
    </source>
</evidence>
<evidence type="ECO:0000256" key="2">
    <source>
        <dbReference type="ARBA" id="ARBA00006746"/>
    </source>
</evidence>
<keyword evidence="6 15" id="KW-0028">Amino-acid biosynthesis</keyword>
<feature type="binding site" evidence="15">
    <location>
        <position position="143"/>
    </location>
    <ligand>
        <name>Zn(2+)</name>
        <dbReference type="ChEBI" id="CHEBI:29105"/>
        <label>2</label>
    </ligand>
</feature>
<evidence type="ECO:0000256" key="15">
    <source>
        <dbReference type="HAMAP-Rule" id="MF_01690"/>
    </source>
</evidence>
<dbReference type="InterPro" id="IPR005941">
    <property type="entry name" value="DapE_proteobac"/>
</dbReference>
<feature type="binding site" evidence="15">
    <location>
        <position position="108"/>
    </location>
    <ligand>
        <name>Zn(2+)</name>
        <dbReference type="ChEBI" id="CHEBI:29105"/>
        <label>2</label>
    </ligand>
</feature>
<gene>
    <name evidence="15" type="primary">dapE</name>
    <name evidence="17" type="ORF">DU506_05690</name>
</gene>
<accession>A0A368U8P2</accession>
<protein>
    <recommendedName>
        <fullName evidence="5 15">Succinyl-diaminopimelate desuccinylase</fullName>
        <shortName evidence="15">SDAP desuccinylase</shortName>
        <ecNumber evidence="4 15">3.5.1.18</ecNumber>
    </recommendedName>
    <alternativeName>
        <fullName evidence="13 15">N-succinyl-LL-2,6-diaminoheptanedioate amidohydrolase</fullName>
    </alternativeName>
</protein>
<dbReference type="GO" id="GO:0050897">
    <property type="term" value="F:cobalt ion binding"/>
    <property type="evidence" value="ECO:0007669"/>
    <property type="project" value="UniProtKB-UniRule"/>
</dbReference>
<dbReference type="InterPro" id="IPR036264">
    <property type="entry name" value="Bact_exopeptidase_dim_dom"/>
</dbReference>
<keyword evidence="10 15" id="KW-0220">Diaminopimelate biosynthesis</keyword>
<feature type="binding site" evidence="15">
    <location>
        <position position="171"/>
    </location>
    <ligand>
        <name>Zn(2+)</name>
        <dbReference type="ChEBI" id="CHEBI:29105"/>
        <label>1</label>
    </ligand>
</feature>
<keyword evidence="11 15" id="KW-0457">Lysine biosynthesis</keyword>
<dbReference type="Gene3D" id="3.40.630.10">
    <property type="entry name" value="Zn peptidases"/>
    <property type="match status" value="2"/>
</dbReference>
<dbReference type="SUPFAM" id="SSF55031">
    <property type="entry name" value="Bacterial exopeptidase dimerisation domain"/>
    <property type="match status" value="1"/>
</dbReference>
<dbReference type="Pfam" id="PF07687">
    <property type="entry name" value="M20_dimer"/>
    <property type="match status" value="1"/>
</dbReference>
<evidence type="ECO:0000256" key="12">
    <source>
        <dbReference type="ARBA" id="ARBA00023285"/>
    </source>
</evidence>
<feature type="domain" description="Peptidase M20 dimerisation" evidence="16">
    <location>
        <begin position="184"/>
        <end position="288"/>
    </location>
</feature>
<dbReference type="AlphaFoldDB" id="A0A368U8P2"/>
<comment type="pathway">
    <text evidence="1 15">Amino-acid biosynthesis; L-lysine biosynthesis via DAP pathway; LL-2,6-diaminopimelate from (S)-tetrahydrodipicolinate (succinylase route): step 3/3.</text>
</comment>
<evidence type="ECO:0000256" key="8">
    <source>
        <dbReference type="ARBA" id="ARBA00022801"/>
    </source>
</evidence>
<proteinExistence type="inferred from homology"/>
<evidence type="ECO:0000259" key="16">
    <source>
        <dbReference type="Pfam" id="PF07687"/>
    </source>
</evidence>
<organism evidence="17 18">
    <name type="scientific">Vreelandella rituensis</name>
    <dbReference type="NCBI Taxonomy" id="2282306"/>
    <lineage>
        <taxon>Bacteria</taxon>
        <taxon>Pseudomonadati</taxon>
        <taxon>Pseudomonadota</taxon>
        <taxon>Gammaproteobacteria</taxon>
        <taxon>Oceanospirillales</taxon>
        <taxon>Halomonadaceae</taxon>
        <taxon>Vreelandella</taxon>
    </lineage>
</organism>
<evidence type="ECO:0000256" key="11">
    <source>
        <dbReference type="ARBA" id="ARBA00023154"/>
    </source>
</evidence>